<dbReference type="RefSeq" id="WP_318797395.1">
    <property type="nucleotide sequence ID" value="NZ_JARUJP010000005.1"/>
</dbReference>
<evidence type="ECO:0000313" key="2">
    <source>
        <dbReference type="Proteomes" id="UP001281656"/>
    </source>
</evidence>
<evidence type="ECO:0000313" key="1">
    <source>
        <dbReference type="EMBL" id="MDW8800695.1"/>
    </source>
</evidence>
<dbReference type="EMBL" id="JARUJP010000005">
    <property type="protein sequence ID" value="MDW8800695.1"/>
    <property type="molecule type" value="Genomic_DNA"/>
</dbReference>
<keyword evidence="2" id="KW-1185">Reference proteome</keyword>
<name>A0ABU4JRC6_9CLOT</name>
<evidence type="ECO:0008006" key="3">
    <source>
        <dbReference type="Google" id="ProtNLM"/>
    </source>
</evidence>
<sequence>MDFSFIRNITKDFFYLDHRTGDSKYNIITDVYVRLDAGYFTNPICKGVVDRKLCLLKAAIQNMKKIARVIAPLFLKI</sequence>
<proteinExistence type="predicted"/>
<organism evidence="1 2">
    <name type="scientific">Clostridium tanneri</name>
    <dbReference type="NCBI Taxonomy" id="3037988"/>
    <lineage>
        <taxon>Bacteria</taxon>
        <taxon>Bacillati</taxon>
        <taxon>Bacillota</taxon>
        <taxon>Clostridia</taxon>
        <taxon>Eubacteriales</taxon>
        <taxon>Clostridiaceae</taxon>
        <taxon>Clostridium</taxon>
    </lineage>
</organism>
<dbReference type="Proteomes" id="UP001281656">
    <property type="component" value="Unassembled WGS sequence"/>
</dbReference>
<comment type="caution">
    <text evidence="1">The sequence shown here is derived from an EMBL/GenBank/DDBJ whole genome shotgun (WGS) entry which is preliminary data.</text>
</comment>
<accession>A0ABU4JRC6</accession>
<protein>
    <recommendedName>
        <fullName evidence="3">Transposase DDE domain-containing protein</fullName>
    </recommendedName>
</protein>
<reference evidence="1 2" key="1">
    <citation type="submission" date="2023-04" db="EMBL/GenBank/DDBJ databases">
        <title>Clostridium tannerae sp. nov., isolated from the fecal material of an alpaca.</title>
        <authorList>
            <person name="Miller S."/>
            <person name="Hendry M."/>
            <person name="King J."/>
            <person name="Sankaranarayanan K."/>
            <person name="Lawson P.A."/>
        </authorList>
    </citation>
    <scope>NUCLEOTIDE SEQUENCE [LARGE SCALE GENOMIC DNA]</scope>
    <source>
        <strain evidence="1 2">A1-XYC3</strain>
    </source>
</reference>
<gene>
    <name evidence="1" type="ORF">P8V03_05955</name>
</gene>